<reference evidence="3" key="2">
    <citation type="journal article" date="2021" name="PeerJ">
        <title>Extensive microbial diversity within the chicken gut microbiome revealed by metagenomics and culture.</title>
        <authorList>
            <person name="Gilroy R."/>
            <person name="Ravi A."/>
            <person name="Getino M."/>
            <person name="Pursley I."/>
            <person name="Horton D.L."/>
            <person name="Alikhan N.F."/>
            <person name="Baker D."/>
            <person name="Gharbi K."/>
            <person name="Hall N."/>
            <person name="Watson M."/>
            <person name="Adriaenssens E.M."/>
            <person name="Foster-Nyarko E."/>
            <person name="Jarju S."/>
            <person name="Secka A."/>
            <person name="Antonio M."/>
            <person name="Oren A."/>
            <person name="Chaudhuri R.R."/>
            <person name="La Ragione R."/>
            <person name="Hildebrand F."/>
            <person name="Pallen M.J."/>
        </authorList>
    </citation>
    <scope>NUCLEOTIDE SEQUENCE</scope>
    <source>
        <strain evidence="3">CHK189-12415</strain>
    </source>
</reference>
<dbReference type="Gene3D" id="3.30.70.980">
    <property type="match status" value="2"/>
</dbReference>
<evidence type="ECO:0000313" key="4">
    <source>
        <dbReference type="Proteomes" id="UP000824241"/>
    </source>
</evidence>
<name>A0A9D1DWY5_9FIRM</name>
<dbReference type="InterPro" id="IPR048300">
    <property type="entry name" value="TACO1_YebC-like_2nd/3rd_dom"/>
</dbReference>
<dbReference type="EMBL" id="DVHA01000093">
    <property type="protein sequence ID" value="HIR60493.1"/>
    <property type="molecule type" value="Genomic_DNA"/>
</dbReference>
<sequence length="58" mass="6771">GKGYTFDTAEVQMVPNNYVTLTDPDQIKMMGLLLEKLEENDDVQNVWHNWERADEEEA</sequence>
<dbReference type="AlphaFoldDB" id="A0A9D1DWY5"/>
<dbReference type="InterPro" id="IPR029072">
    <property type="entry name" value="YebC-like"/>
</dbReference>
<comment type="caution">
    <text evidence="3">The sequence shown here is derived from an EMBL/GenBank/DDBJ whole genome shotgun (WGS) entry which is preliminary data.</text>
</comment>
<proteinExistence type="predicted"/>
<dbReference type="Proteomes" id="UP000824241">
    <property type="component" value="Unassembled WGS sequence"/>
</dbReference>
<dbReference type="GO" id="GO:0003677">
    <property type="term" value="F:DNA binding"/>
    <property type="evidence" value="ECO:0007669"/>
    <property type="project" value="UniProtKB-KW"/>
</dbReference>
<dbReference type="InterPro" id="IPR026564">
    <property type="entry name" value="Transcrip_reg_TACO1-like_dom3"/>
</dbReference>
<evidence type="ECO:0000256" key="1">
    <source>
        <dbReference type="ARBA" id="ARBA00023125"/>
    </source>
</evidence>
<feature type="non-terminal residue" evidence="3">
    <location>
        <position position="1"/>
    </location>
</feature>
<dbReference type="SUPFAM" id="SSF75625">
    <property type="entry name" value="YebC-like"/>
    <property type="match status" value="1"/>
</dbReference>
<reference evidence="3" key="1">
    <citation type="submission" date="2020-10" db="EMBL/GenBank/DDBJ databases">
        <authorList>
            <person name="Gilroy R."/>
        </authorList>
    </citation>
    <scope>NUCLEOTIDE SEQUENCE</scope>
    <source>
        <strain evidence="3">CHK189-12415</strain>
    </source>
</reference>
<protein>
    <submittedName>
        <fullName evidence="3">YebC/PmpR family DNA-binding transcriptional regulator</fullName>
    </submittedName>
</protein>
<organism evidence="3 4">
    <name type="scientific">Candidatus Faecivivens stercoravium</name>
    <dbReference type="NCBI Taxonomy" id="2840803"/>
    <lineage>
        <taxon>Bacteria</taxon>
        <taxon>Bacillati</taxon>
        <taxon>Bacillota</taxon>
        <taxon>Clostridia</taxon>
        <taxon>Eubacteriales</taxon>
        <taxon>Oscillospiraceae</taxon>
        <taxon>Oscillospiraceae incertae sedis</taxon>
        <taxon>Candidatus Faecivivens</taxon>
    </lineage>
</organism>
<evidence type="ECO:0000313" key="3">
    <source>
        <dbReference type="EMBL" id="HIR60493.1"/>
    </source>
</evidence>
<dbReference type="Pfam" id="PF01709">
    <property type="entry name" value="Transcrip_reg"/>
    <property type="match status" value="1"/>
</dbReference>
<keyword evidence="1 3" id="KW-0238">DNA-binding</keyword>
<feature type="domain" description="TACO1/YebC-like second and third" evidence="2">
    <location>
        <begin position="3"/>
        <end position="50"/>
    </location>
</feature>
<accession>A0A9D1DWY5</accession>
<gene>
    <name evidence="3" type="ORF">IAB37_02830</name>
</gene>
<evidence type="ECO:0000259" key="2">
    <source>
        <dbReference type="Pfam" id="PF01709"/>
    </source>
</evidence>